<dbReference type="Pfam" id="PF00057">
    <property type="entry name" value="Ldl_recept_a"/>
    <property type="match status" value="1"/>
</dbReference>
<dbReference type="Gene3D" id="2.40.128.620">
    <property type="match status" value="1"/>
</dbReference>
<comment type="caution">
    <text evidence="2">Lacks conserved residue(s) required for the propagation of feature annotation.</text>
</comment>
<evidence type="ECO:0000313" key="4">
    <source>
        <dbReference type="Ensembl" id="ENSCMIP00000018417.1"/>
    </source>
</evidence>
<feature type="domain" description="LDLRAD1-like C-terminal" evidence="3">
    <location>
        <begin position="201"/>
        <end position="237"/>
    </location>
</feature>
<dbReference type="STRING" id="7868.ENSCMIP00000018417"/>
<reference evidence="5" key="1">
    <citation type="journal article" date="2006" name="Science">
        <title>Ancient noncoding elements conserved in the human genome.</title>
        <authorList>
            <person name="Venkatesh B."/>
            <person name="Kirkness E.F."/>
            <person name="Loh Y.H."/>
            <person name="Halpern A.L."/>
            <person name="Lee A.P."/>
            <person name="Johnson J."/>
            <person name="Dandona N."/>
            <person name="Viswanathan L.D."/>
            <person name="Tay A."/>
            <person name="Venter J.C."/>
            <person name="Strausberg R.L."/>
            <person name="Brenner S."/>
        </authorList>
    </citation>
    <scope>NUCLEOTIDE SEQUENCE [LARGE SCALE GENOMIC DNA]</scope>
</reference>
<accession>A0A4W3HU04</accession>
<reference evidence="5" key="3">
    <citation type="journal article" date="2014" name="Nature">
        <title>Elephant shark genome provides unique insights into gnathostome evolution.</title>
        <authorList>
            <consortium name="International Elephant Shark Genome Sequencing Consortium"/>
            <person name="Venkatesh B."/>
            <person name="Lee A.P."/>
            <person name="Ravi V."/>
            <person name="Maurya A.K."/>
            <person name="Lian M.M."/>
            <person name="Swann J.B."/>
            <person name="Ohta Y."/>
            <person name="Flajnik M.F."/>
            <person name="Sutoh Y."/>
            <person name="Kasahara M."/>
            <person name="Hoon S."/>
            <person name="Gangu V."/>
            <person name="Roy S.W."/>
            <person name="Irimia M."/>
            <person name="Korzh V."/>
            <person name="Kondrychyn I."/>
            <person name="Lim Z.W."/>
            <person name="Tay B.H."/>
            <person name="Tohari S."/>
            <person name="Kong K.W."/>
            <person name="Ho S."/>
            <person name="Lorente-Galdos B."/>
            <person name="Quilez J."/>
            <person name="Marques-Bonet T."/>
            <person name="Raney B.J."/>
            <person name="Ingham P.W."/>
            <person name="Tay A."/>
            <person name="Hillier L.W."/>
            <person name="Minx P."/>
            <person name="Boehm T."/>
            <person name="Wilson R.K."/>
            <person name="Brenner S."/>
            <person name="Warren W.C."/>
        </authorList>
    </citation>
    <scope>NUCLEOTIDE SEQUENCE [LARGE SCALE GENOMIC DNA]</scope>
</reference>
<dbReference type="InterPro" id="IPR023415">
    <property type="entry name" value="LDLR_class-A_CS"/>
</dbReference>
<dbReference type="InterPro" id="IPR002172">
    <property type="entry name" value="LDrepeatLR_classA_rpt"/>
</dbReference>
<dbReference type="Pfam" id="PF25241">
    <property type="entry name" value="LDLRAD1_C"/>
    <property type="match status" value="1"/>
</dbReference>
<dbReference type="SMART" id="SM00192">
    <property type="entry name" value="LDLa"/>
    <property type="match status" value="2"/>
</dbReference>
<dbReference type="PROSITE" id="PS50068">
    <property type="entry name" value="LDLRA_2"/>
    <property type="match status" value="1"/>
</dbReference>
<dbReference type="InterPro" id="IPR057430">
    <property type="entry name" value="LDLRAD1_C"/>
</dbReference>
<dbReference type="GeneTree" id="ENSGT00390000008557"/>
<dbReference type="AlphaFoldDB" id="A0A4W3HU04"/>
<keyword evidence="1" id="KW-1015">Disulfide bond</keyword>
<name>A0A4W3HU04_CALMI</name>
<dbReference type="Proteomes" id="UP000314986">
    <property type="component" value="Unassembled WGS sequence"/>
</dbReference>
<sequence>MYCHIKIIEFLGIPEQIWNLGVLFDPQLSFKLHICVVTRSAFPHLRNIACLRHCLSPQAAKNFIHAFNTSCLDCANCLLTVLPNSSLCKLQLLSMQINGHLFCLCLAAVTRQCKTTSDRNGFLCDDRTTCLMSTQICNGKVDCSNGEDEANLYCDNLPMSLPKNLVFLCSDQKSWTYIDKKCNGKNDCGDCSDESGNICPPCFGWKCTTVFFSDCDCIPKSRCKDHIQDCSDWSDENICI</sequence>
<evidence type="ECO:0000256" key="2">
    <source>
        <dbReference type="PROSITE-ProRule" id="PRU00124"/>
    </source>
</evidence>
<dbReference type="PROSITE" id="PS01209">
    <property type="entry name" value="LDLRA_1"/>
    <property type="match status" value="1"/>
</dbReference>
<dbReference type="Ensembl" id="ENSCMIT00000018765.1">
    <property type="protein sequence ID" value="ENSCMIP00000018417.1"/>
    <property type="gene ID" value="ENSCMIG00000008668.1"/>
</dbReference>
<evidence type="ECO:0000256" key="1">
    <source>
        <dbReference type="ARBA" id="ARBA00023157"/>
    </source>
</evidence>
<protein>
    <recommendedName>
        <fullName evidence="3">LDLRAD1-like C-terminal domain-containing protein</fullName>
    </recommendedName>
</protein>
<reference evidence="4" key="5">
    <citation type="submission" date="2025-09" db="UniProtKB">
        <authorList>
            <consortium name="Ensembl"/>
        </authorList>
    </citation>
    <scope>IDENTIFICATION</scope>
</reference>
<evidence type="ECO:0000259" key="3">
    <source>
        <dbReference type="Pfam" id="PF25241"/>
    </source>
</evidence>
<proteinExistence type="predicted"/>
<reference evidence="4" key="4">
    <citation type="submission" date="2025-08" db="UniProtKB">
        <authorList>
            <consortium name="Ensembl"/>
        </authorList>
    </citation>
    <scope>IDENTIFICATION</scope>
</reference>
<organism evidence="4 5">
    <name type="scientific">Callorhinchus milii</name>
    <name type="common">Ghost shark</name>
    <dbReference type="NCBI Taxonomy" id="7868"/>
    <lineage>
        <taxon>Eukaryota</taxon>
        <taxon>Metazoa</taxon>
        <taxon>Chordata</taxon>
        <taxon>Craniata</taxon>
        <taxon>Vertebrata</taxon>
        <taxon>Chondrichthyes</taxon>
        <taxon>Holocephali</taxon>
        <taxon>Chimaeriformes</taxon>
        <taxon>Callorhinchidae</taxon>
        <taxon>Callorhinchus</taxon>
    </lineage>
</organism>
<dbReference type="InParanoid" id="A0A4W3HU04"/>
<keyword evidence="5" id="KW-1185">Reference proteome</keyword>
<reference evidence="5" key="2">
    <citation type="journal article" date="2007" name="PLoS Biol.">
        <title>Survey sequencing and comparative analysis of the elephant shark (Callorhinchus milii) genome.</title>
        <authorList>
            <person name="Venkatesh B."/>
            <person name="Kirkness E.F."/>
            <person name="Loh Y.H."/>
            <person name="Halpern A.L."/>
            <person name="Lee A.P."/>
            <person name="Johnson J."/>
            <person name="Dandona N."/>
            <person name="Viswanathan L.D."/>
            <person name="Tay A."/>
            <person name="Venter J.C."/>
            <person name="Strausberg R.L."/>
            <person name="Brenner S."/>
        </authorList>
    </citation>
    <scope>NUCLEOTIDE SEQUENCE [LARGE SCALE GENOMIC DNA]</scope>
</reference>
<dbReference type="SUPFAM" id="SSF57424">
    <property type="entry name" value="LDL receptor-like module"/>
    <property type="match status" value="1"/>
</dbReference>
<dbReference type="InterPro" id="IPR036055">
    <property type="entry name" value="LDL_receptor-like_sf"/>
</dbReference>
<evidence type="ECO:0000313" key="5">
    <source>
        <dbReference type="Proteomes" id="UP000314986"/>
    </source>
</evidence>
<dbReference type="PRINTS" id="PR00261">
    <property type="entry name" value="LDLRECEPTOR"/>
</dbReference>